<reference evidence="2 3" key="1">
    <citation type="submission" date="2023-04" db="EMBL/GenBank/DDBJ databases">
        <title>Fusibacter bizertensis strain WBS, isolated from littoral bottom sediments of the Arctic seas - biochemical and genomic analysis.</title>
        <authorList>
            <person name="Brioukhanov A.L."/>
        </authorList>
    </citation>
    <scope>NUCLEOTIDE SEQUENCE [LARGE SCALE GENOMIC DNA]</scope>
    <source>
        <strain evidence="2 3">WBS</strain>
    </source>
</reference>
<sequence length="181" mass="21319">MGQIIETNRLKIRYISQADAASIFKLRSAPETFKYVDIPPYENIMRAKRFIKSVLKDIKNKEAFFWCIELRDKETQRYDFVGTICLWNFDAKKEVAEMGYEVLPEYYNRGIATEAIGGIIDFIKNQLEIKEVHAVTHELNLPSIKLLMRYNFERKGIANDVDPELDEPKEMILYALRIMRE</sequence>
<protein>
    <submittedName>
        <fullName evidence="2">GNAT family N-acetyltransferase</fullName>
    </submittedName>
</protein>
<keyword evidence="3" id="KW-1185">Reference proteome</keyword>
<dbReference type="SUPFAM" id="SSF55729">
    <property type="entry name" value="Acyl-CoA N-acyltransferases (Nat)"/>
    <property type="match status" value="1"/>
</dbReference>
<dbReference type="InterPro" id="IPR000182">
    <property type="entry name" value="GNAT_dom"/>
</dbReference>
<dbReference type="RefSeq" id="WP_281095585.1">
    <property type="nucleotide sequence ID" value="NZ_JARYZI010000015.1"/>
</dbReference>
<comment type="caution">
    <text evidence="2">The sequence shown here is derived from an EMBL/GenBank/DDBJ whole genome shotgun (WGS) entry which is preliminary data.</text>
</comment>
<name>A0ABT6NGZ7_9FIRM</name>
<dbReference type="Proteomes" id="UP001158045">
    <property type="component" value="Unassembled WGS sequence"/>
</dbReference>
<evidence type="ECO:0000313" key="3">
    <source>
        <dbReference type="Proteomes" id="UP001158045"/>
    </source>
</evidence>
<feature type="domain" description="N-acetyltransferase" evidence="1">
    <location>
        <begin position="10"/>
        <end position="176"/>
    </location>
</feature>
<evidence type="ECO:0000259" key="1">
    <source>
        <dbReference type="PROSITE" id="PS51186"/>
    </source>
</evidence>
<accession>A0ABT6NGZ7</accession>
<evidence type="ECO:0000313" key="2">
    <source>
        <dbReference type="EMBL" id="MDH8679689.1"/>
    </source>
</evidence>
<dbReference type="Pfam" id="PF13302">
    <property type="entry name" value="Acetyltransf_3"/>
    <property type="match status" value="1"/>
</dbReference>
<proteinExistence type="predicted"/>
<gene>
    <name evidence="2" type="ORF">QE109_16140</name>
</gene>
<organism evidence="2 3">
    <name type="scientific">Fusibacter bizertensis</name>
    <dbReference type="NCBI Taxonomy" id="1488331"/>
    <lineage>
        <taxon>Bacteria</taxon>
        <taxon>Bacillati</taxon>
        <taxon>Bacillota</taxon>
        <taxon>Clostridia</taxon>
        <taxon>Eubacteriales</taxon>
        <taxon>Eubacteriales Family XII. Incertae Sedis</taxon>
        <taxon>Fusibacter</taxon>
    </lineage>
</organism>
<dbReference type="PROSITE" id="PS51186">
    <property type="entry name" value="GNAT"/>
    <property type="match status" value="1"/>
</dbReference>
<dbReference type="Gene3D" id="3.40.630.30">
    <property type="match status" value="1"/>
</dbReference>
<dbReference type="InterPro" id="IPR016181">
    <property type="entry name" value="Acyl_CoA_acyltransferase"/>
</dbReference>
<dbReference type="InterPro" id="IPR051531">
    <property type="entry name" value="N-acetyltransferase"/>
</dbReference>
<dbReference type="EMBL" id="JARYZI010000015">
    <property type="protein sequence ID" value="MDH8679689.1"/>
    <property type="molecule type" value="Genomic_DNA"/>
</dbReference>
<dbReference type="PANTHER" id="PTHR43792">
    <property type="entry name" value="GNAT FAMILY, PUTATIVE (AFU_ORTHOLOGUE AFUA_3G00765)-RELATED-RELATED"/>
    <property type="match status" value="1"/>
</dbReference>